<gene>
    <name evidence="1" type="ORF">TSUD_289570</name>
</gene>
<name>A0A2Z6LZA0_TRISU</name>
<dbReference type="OrthoDB" id="68328at2759"/>
<reference evidence="2" key="1">
    <citation type="journal article" date="2017" name="Front. Plant Sci.">
        <title>Climate Clever Clovers: New Paradigm to Reduce the Environmental Footprint of Ruminants by Breeding Low Methanogenic Forages Utilizing Haplotype Variation.</title>
        <authorList>
            <person name="Kaur P."/>
            <person name="Appels R."/>
            <person name="Bayer P.E."/>
            <person name="Keeble-Gagnere G."/>
            <person name="Wang J."/>
            <person name="Hirakawa H."/>
            <person name="Shirasawa K."/>
            <person name="Vercoe P."/>
            <person name="Stefanova K."/>
            <person name="Durmic Z."/>
            <person name="Nichols P."/>
            <person name="Revell C."/>
            <person name="Isobe S.N."/>
            <person name="Edwards D."/>
            <person name="Erskine W."/>
        </authorList>
    </citation>
    <scope>NUCLEOTIDE SEQUENCE [LARGE SCALE GENOMIC DNA]</scope>
    <source>
        <strain evidence="2">cv. Daliak</strain>
    </source>
</reference>
<dbReference type="Proteomes" id="UP000242715">
    <property type="component" value="Unassembled WGS sequence"/>
</dbReference>
<proteinExistence type="predicted"/>
<dbReference type="AlphaFoldDB" id="A0A2Z6LZA0"/>
<dbReference type="SUPFAM" id="SSF117281">
    <property type="entry name" value="Kelch motif"/>
    <property type="match status" value="1"/>
</dbReference>
<organism evidence="1 2">
    <name type="scientific">Trifolium subterraneum</name>
    <name type="common">Subterranean clover</name>
    <dbReference type="NCBI Taxonomy" id="3900"/>
    <lineage>
        <taxon>Eukaryota</taxon>
        <taxon>Viridiplantae</taxon>
        <taxon>Streptophyta</taxon>
        <taxon>Embryophyta</taxon>
        <taxon>Tracheophyta</taxon>
        <taxon>Spermatophyta</taxon>
        <taxon>Magnoliopsida</taxon>
        <taxon>eudicotyledons</taxon>
        <taxon>Gunneridae</taxon>
        <taxon>Pentapetalae</taxon>
        <taxon>rosids</taxon>
        <taxon>fabids</taxon>
        <taxon>Fabales</taxon>
        <taxon>Fabaceae</taxon>
        <taxon>Papilionoideae</taxon>
        <taxon>50 kb inversion clade</taxon>
        <taxon>NPAAA clade</taxon>
        <taxon>Hologalegina</taxon>
        <taxon>IRL clade</taxon>
        <taxon>Trifolieae</taxon>
        <taxon>Trifolium</taxon>
    </lineage>
</organism>
<dbReference type="Pfam" id="PF01344">
    <property type="entry name" value="Kelch_1"/>
    <property type="match status" value="1"/>
</dbReference>
<protein>
    <recommendedName>
        <fullName evidence="3">F-box/kelch-repeat protein</fullName>
    </recommendedName>
</protein>
<accession>A0A2Z6LZA0</accession>
<dbReference type="EMBL" id="DF973293">
    <property type="protein sequence ID" value="GAU24596.1"/>
    <property type="molecule type" value="Genomic_DNA"/>
</dbReference>
<dbReference type="InterPro" id="IPR015915">
    <property type="entry name" value="Kelch-typ_b-propeller"/>
</dbReference>
<keyword evidence="2" id="KW-1185">Reference proteome</keyword>
<evidence type="ECO:0000313" key="2">
    <source>
        <dbReference type="Proteomes" id="UP000242715"/>
    </source>
</evidence>
<evidence type="ECO:0000313" key="1">
    <source>
        <dbReference type="EMBL" id="GAU24596.1"/>
    </source>
</evidence>
<dbReference type="InterPro" id="IPR006652">
    <property type="entry name" value="Kelch_1"/>
</dbReference>
<evidence type="ECO:0008006" key="3">
    <source>
        <dbReference type="Google" id="ProtNLM"/>
    </source>
</evidence>
<dbReference type="Gene3D" id="2.120.10.80">
    <property type="entry name" value="Kelch-type beta propeller"/>
    <property type="match status" value="1"/>
</dbReference>
<sequence>MTNATVEALAIRNGNVYYLKEEKKIGDQMRPYPRRKDMGFEPLKNKLFLLGGCGWSEDATDKVYSYNASSNSWVEVASLSTARFRERRGKYTLNDDSKIRTIDGKMVILHDGSRTIVEPGKI</sequence>